<feature type="domain" description="EamA" evidence="9">
    <location>
        <begin position="9"/>
        <end position="144"/>
    </location>
</feature>
<evidence type="ECO:0000256" key="1">
    <source>
        <dbReference type="ARBA" id="ARBA00004651"/>
    </source>
</evidence>
<keyword evidence="5 8" id="KW-0812">Transmembrane</keyword>
<comment type="caution">
    <text evidence="10">The sequence shown here is derived from an EMBL/GenBank/DDBJ whole genome shotgun (WGS) entry which is preliminary data.</text>
</comment>
<feature type="transmembrane region" description="Helical" evidence="8">
    <location>
        <begin position="73"/>
        <end position="92"/>
    </location>
</feature>
<comment type="subcellular location">
    <subcellularLocation>
        <location evidence="1">Cell membrane</location>
        <topology evidence="1">Multi-pass membrane protein</topology>
    </subcellularLocation>
</comment>
<evidence type="ECO:0000256" key="4">
    <source>
        <dbReference type="ARBA" id="ARBA00022475"/>
    </source>
</evidence>
<gene>
    <name evidence="10" type="ORF">GALL_253070</name>
</gene>
<feature type="transmembrane region" description="Helical" evidence="8">
    <location>
        <begin position="208"/>
        <end position="230"/>
    </location>
</feature>
<evidence type="ECO:0000256" key="5">
    <source>
        <dbReference type="ARBA" id="ARBA00022692"/>
    </source>
</evidence>
<sequence>MHDADRRQGALAALAAYLCWGVFGLFFHALAAVPAVEILAHRITWSAVLTTALVLGLGKGPDLLAVFADRRRLAGLAGSAVCITINWGVYIWSVGHGHALDASIGYYVLPLVAVALGALLLKERLGRRQLAAIGLVLLGVLVLATGLSGVPWIVLVLAFSFGGYGLLRKLVPVEALTGLCVETLLLAVPGALYLLTRPSGGALMQGDLFTTLMLLVSGPVTTVPLVLFAYGARRLQLSTLGLMQYLNPTIQMAVAVGLLGEHFTRTHAVTFLCIWGGLMLYSLPQRRRAGS</sequence>
<dbReference type="InterPro" id="IPR000620">
    <property type="entry name" value="EamA_dom"/>
</dbReference>
<dbReference type="GO" id="GO:0005886">
    <property type="term" value="C:plasma membrane"/>
    <property type="evidence" value="ECO:0007669"/>
    <property type="project" value="UniProtKB-SubCell"/>
</dbReference>
<evidence type="ECO:0000256" key="6">
    <source>
        <dbReference type="ARBA" id="ARBA00022989"/>
    </source>
</evidence>
<feature type="transmembrane region" description="Helical" evidence="8">
    <location>
        <begin position="43"/>
        <end position="61"/>
    </location>
</feature>
<dbReference type="SUPFAM" id="SSF103481">
    <property type="entry name" value="Multidrug resistance efflux transporter EmrE"/>
    <property type="match status" value="2"/>
</dbReference>
<evidence type="ECO:0000256" key="7">
    <source>
        <dbReference type="ARBA" id="ARBA00023136"/>
    </source>
</evidence>
<feature type="transmembrane region" description="Helical" evidence="8">
    <location>
        <begin position="128"/>
        <end position="144"/>
    </location>
</feature>
<feature type="transmembrane region" description="Helical" evidence="8">
    <location>
        <begin position="104"/>
        <end position="121"/>
    </location>
</feature>
<dbReference type="Pfam" id="PF00892">
    <property type="entry name" value="EamA"/>
    <property type="match status" value="1"/>
</dbReference>
<feature type="transmembrane region" description="Helical" evidence="8">
    <location>
        <begin position="266"/>
        <end position="283"/>
    </location>
</feature>
<name>A0A1J5RBT1_9ZZZZ</name>
<keyword evidence="3" id="KW-0813">Transport</keyword>
<comment type="similarity">
    <text evidence="2">Belongs to the EamA transporter family.</text>
</comment>
<reference evidence="10" key="1">
    <citation type="submission" date="2016-10" db="EMBL/GenBank/DDBJ databases">
        <title>Sequence of Gallionella enrichment culture.</title>
        <authorList>
            <person name="Poehlein A."/>
            <person name="Muehling M."/>
            <person name="Daniel R."/>
        </authorList>
    </citation>
    <scope>NUCLEOTIDE SEQUENCE</scope>
</reference>
<dbReference type="AlphaFoldDB" id="A0A1J5RBT1"/>
<dbReference type="InterPro" id="IPR004626">
    <property type="entry name" value="RarD"/>
</dbReference>
<dbReference type="EMBL" id="MLJW01000223">
    <property type="protein sequence ID" value="OIQ92786.1"/>
    <property type="molecule type" value="Genomic_DNA"/>
</dbReference>
<dbReference type="InterPro" id="IPR037185">
    <property type="entry name" value="EmrE-like"/>
</dbReference>
<evidence type="ECO:0000256" key="3">
    <source>
        <dbReference type="ARBA" id="ARBA00022448"/>
    </source>
</evidence>
<keyword evidence="4" id="KW-1003">Cell membrane</keyword>
<protein>
    <submittedName>
        <fullName evidence="10">Putative DMT superfamily transporter inner membrane protein</fullName>
    </submittedName>
</protein>
<evidence type="ECO:0000256" key="8">
    <source>
        <dbReference type="SAM" id="Phobius"/>
    </source>
</evidence>
<proteinExistence type="inferred from homology"/>
<evidence type="ECO:0000313" key="10">
    <source>
        <dbReference type="EMBL" id="OIQ92786.1"/>
    </source>
</evidence>
<accession>A0A1J5RBT1</accession>
<keyword evidence="7 8" id="KW-0472">Membrane</keyword>
<feature type="transmembrane region" description="Helical" evidence="8">
    <location>
        <begin position="12"/>
        <end position="31"/>
    </location>
</feature>
<keyword evidence="6 8" id="KW-1133">Transmembrane helix</keyword>
<feature type="transmembrane region" description="Helical" evidence="8">
    <location>
        <begin position="179"/>
        <end position="196"/>
    </location>
</feature>
<evidence type="ECO:0000259" key="9">
    <source>
        <dbReference type="Pfam" id="PF00892"/>
    </source>
</evidence>
<dbReference type="PANTHER" id="PTHR22911:SF137">
    <property type="entry name" value="SOLUTE CARRIER FAMILY 35 MEMBER G2-RELATED"/>
    <property type="match status" value="1"/>
</dbReference>
<organism evidence="10">
    <name type="scientific">mine drainage metagenome</name>
    <dbReference type="NCBI Taxonomy" id="410659"/>
    <lineage>
        <taxon>unclassified sequences</taxon>
        <taxon>metagenomes</taxon>
        <taxon>ecological metagenomes</taxon>
    </lineage>
</organism>
<evidence type="ECO:0000256" key="2">
    <source>
        <dbReference type="ARBA" id="ARBA00007362"/>
    </source>
</evidence>
<dbReference type="NCBIfam" id="TIGR00688">
    <property type="entry name" value="rarD"/>
    <property type="match status" value="1"/>
</dbReference>
<dbReference type="PANTHER" id="PTHR22911">
    <property type="entry name" value="ACYL-MALONYL CONDENSING ENZYME-RELATED"/>
    <property type="match status" value="1"/>
</dbReference>